<evidence type="ECO:0000256" key="6">
    <source>
        <dbReference type="ARBA" id="ARBA00011881"/>
    </source>
</evidence>
<dbReference type="CDD" id="cd02513">
    <property type="entry name" value="CMP-NeuAc_Synthase"/>
    <property type="match status" value="1"/>
</dbReference>
<gene>
    <name evidence="11" type="ORF">MuYL_3259</name>
</gene>
<evidence type="ECO:0000256" key="3">
    <source>
        <dbReference type="ARBA" id="ARBA00005141"/>
    </source>
</evidence>
<reference evidence="11 12" key="1">
    <citation type="submission" date="2017-08" db="EMBL/GenBank/DDBJ databases">
        <title>Complete genome sequence of Mucilaginibacter sp. strain BJC16-A31.</title>
        <authorList>
            <consortium name="Henan University of Science and Technology"/>
            <person name="You X."/>
        </authorList>
    </citation>
    <scope>NUCLEOTIDE SEQUENCE [LARGE SCALE GENOMIC DNA]</scope>
    <source>
        <strain evidence="11 12">BJC16-A31</strain>
    </source>
</reference>
<dbReference type="AlphaFoldDB" id="A0A223NZL8"/>
<evidence type="ECO:0000256" key="9">
    <source>
        <dbReference type="ARBA" id="ARBA00022801"/>
    </source>
</evidence>
<keyword evidence="8" id="KW-0479">Metal-binding</keyword>
<evidence type="ECO:0000256" key="4">
    <source>
        <dbReference type="ARBA" id="ARBA00005893"/>
    </source>
</evidence>
<organism evidence="11 12">
    <name type="scientific">Mucilaginibacter xinganensis</name>
    <dbReference type="NCBI Taxonomy" id="1234841"/>
    <lineage>
        <taxon>Bacteria</taxon>
        <taxon>Pseudomonadati</taxon>
        <taxon>Bacteroidota</taxon>
        <taxon>Sphingobacteriia</taxon>
        <taxon>Sphingobacteriales</taxon>
        <taxon>Sphingobacteriaceae</taxon>
        <taxon>Mucilaginibacter</taxon>
    </lineage>
</organism>
<dbReference type="NCBIfam" id="TIGR01670">
    <property type="entry name" value="KdsC-phosphatas"/>
    <property type="match status" value="1"/>
</dbReference>
<dbReference type="PANTHER" id="PTHR21485">
    <property type="entry name" value="HAD SUPERFAMILY MEMBERS CMAS AND KDSC"/>
    <property type="match status" value="1"/>
</dbReference>
<keyword evidence="11" id="KW-0808">Transferase</keyword>
<name>A0A223NZL8_9SPHI</name>
<dbReference type="PANTHER" id="PTHR21485:SF3">
    <property type="entry name" value="N-ACYLNEURAMINATE CYTIDYLYLTRANSFERASE"/>
    <property type="match status" value="1"/>
</dbReference>
<evidence type="ECO:0000256" key="7">
    <source>
        <dbReference type="ARBA" id="ARBA00012491"/>
    </source>
</evidence>
<protein>
    <recommendedName>
        <fullName evidence="7">N-acylneuraminate cytidylyltransferase</fullName>
        <ecNumber evidence="7">2.7.7.43</ecNumber>
    </recommendedName>
</protein>
<evidence type="ECO:0000256" key="8">
    <source>
        <dbReference type="ARBA" id="ARBA00022723"/>
    </source>
</evidence>
<dbReference type="Pfam" id="PF02348">
    <property type="entry name" value="CTP_transf_3"/>
    <property type="match status" value="1"/>
</dbReference>
<dbReference type="GO" id="GO:0016788">
    <property type="term" value="F:hydrolase activity, acting on ester bonds"/>
    <property type="evidence" value="ECO:0007669"/>
    <property type="project" value="InterPro"/>
</dbReference>
<sequence>MSTLAFIPVRGGSKSIPLKNIKSFCGKPLVYWTVKAAHEAVGIDEVIVATDSDEIAEAVSGFGFESVRIYKRSAENSSDNSSTESVMLEYIQKLKIDKNDTFILIQATSPLLVSTDLEKGLALSSNAASVLSCVKSKRFYWTGDANPVNYDFMNRPRRQDFDGLFMENGAFYISKIKDILQTKNRISGKIAICEMPEYTGVEIDEEADWIIAESLMKRFVLQKERARLKNIKLFVTDVDGVLTDAGMYYSENGDELKKFNTHDGMAFQLLRDQNIKTAIVTSEITKLVEKRAAKLKVDHLYQGKKHGGKLSAVLEICDKENISLSEVAYIGDDINCFQLLSEVGVAACPNNALSKIKNIPGIIKLSLNGGEGVVREFAELILD</sequence>
<accession>A0A223NZL8</accession>
<keyword evidence="9" id="KW-0378">Hydrolase</keyword>
<dbReference type="Gene3D" id="3.90.550.10">
    <property type="entry name" value="Spore Coat Polysaccharide Biosynthesis Protein SpsA, Chain A"/>
    <property type="match status" value="1"/>
</dbReference>
<dbReference type="Pfam" id="PF08282">
    <property type="entry name" value="Hydrolase_3"/>
    <property type="match status" value="1"/>
</dbReference>
<dbReference type="SUPFAM" id="SSF53448">
    <property type="entry name" value="Nucleotide-diphospho-sugar transferases"/>
    <property type="match status" value="1"/>
</dbReference>
<dbReference type="InterPro" id="IPR010023">
    <property type="entry name" value="KdsC_fam"/>
</dbReference>
<evidence type="ECO:0000256" key="2">
    <source>
        <dbReference type="ARBA" id="ARBA00001946"/>
    </source>
</evidence>
<comment type="catalytic activity">
    <reaction evidence="1">
        <text>an N-acylneuraminate + CTP = a CMP-N-acyl-beta-neuraminate + diphosphate</text>
        <dbReference type="Rhea" id="RHEA:11344"/>
        <dbReference type="ChEBI" id="CHEBI:33019"/>
        <dbReference type="ChEBI" id="CHEBI:37563"/>
        <dbReference type="ChEBI" id="CHEBI:60073"/>
        <dbReference type="ChEBI" id="CHEBI:68671"/>
        <dbReference type="EC" id="2.7.7.43"/>
    </reaction>
</comment>
<dbReference type="InterPro" id="IPR003329">
    <property type="entry name" value="Cytidylyl_trans"/>
</dbReference>
<dbReference type="InterPro" id="IPR036412">
    <property type="entry name" value="HAD-like_sf"/>
</dbReference>
<comment type="similarity">
    <text evidence="5">Belongs to the CMP-NeuNAc synthase family.</text>
</comment>
<keyword evidence="10" id="KW-0460">Magnesium</keyword>
<dbReference type="InterPro" id="IPR029044">
    <property type="entry name" value="Nucleotide-diphossugar_trans"/>
</dbReference>
<dbReference type="GO" id="GO:0046872">
    <property type="term" value="F:metal ion binding"/>
    <property type="evidence" value="ECO:0007669"/>
    <property type="project" value="UniProtKB-KW"/>
</dbReference>
<comment type="similarity">
    <text evidence="4">Belongs to the KdsC family.</text>
</comment>
<dbReference type="EMBL" id="CP022743">
    <property type="protein sequence ID" value="ASU35144.1"/>
    <property type="molecule type" value="Genomic_DNA"/>
</dbReference>
<evidence type="ECO:0000313" key="12">
    <source>
        <dbReference type="Proteomes" id="UP000215002"/>
    </source>
</evidence>
<dbReference type="InterPro" id="IPR050793">
    <property type="entry name" value="CMP-NeuNAc_synthase"/>
</dbReference>
<dbReference type="OrthoDB" id="9805604at2"/>
<evidence type="ECO:0000256" key="1">
    <source>
        <dbReference type="ARBA" id="ARBA00001862"/>
    </source>
</evidence>
<dbReference type="EC" id="2.7.7.43" evidence="7"/>
<dbReference type="InterPro" id="IPR023214">
    <property type="entry name" value="HAD_sf"/>
</dbReference>
<dbReference type="SUPFAM" id="SSF56784">
    <property type="entry name" value="HAD-like"/>
    <property type="match status" value="1"/>
</dbReference>
<dbReference type="GO" id="GO:0008781">
    <property type="term" value="F:N-acylneuraminate cytidylyltransferase activity"/>
    <property type="evidence" value="ECO:0007669"/>
    <property type="project" value="UniProtKB-EC"/>
</dbReference>
<keyword evidence="11" id="KW-0548">Nucleotidyltransferase</keyword>
<comment type="cofactor">
    <cofactor evidence="2">
        <name>Mg(2+)</name>
        <dbReference type="ChEBI" id="CHEBI:18420"/>
    </cofactor>
</comment>
<dbReference type="RefSeq" id="WP_094571388.1">
    <property type="nucleotide sequence ID" value="NZ_CP022743.1"/>
</dbReference>
<dbReference type="KEGG" id="muc:MuYL_3259"/>
<evidence type="ECO:0000256" key="10">
    <source>
        <dbReference type="ARBA" id="ARBA00022842"/>
    </source>
</evidence>
<dbReference type="UniPathway" id="UPA00628"/>
<dbReference type="Gene3D" id="3.40.50.1000">
    <property type="entry name" value="HAD superfamily/HAD-like"/>
    <property type="match status" value="1"/>
</dbReference>
<comment type="pathway">
    <text evidence="3">Amino-sugar metabolism; N-acetylneuraminate metabolism.</text>
</comment>
<dbReference type="Proteomes" id="UP000215002">
    <property type="component" value="Chromosome"/>
</dbReference>
<evidence type="ECO:0000256" key="5">
    <source>
        <dbReference type="ARBA" id="ARBA00010726"/>
    </source>
</evidence>
<proteinExistence type="inferred from homology"/>
<keyword evidence="12" id="KW-1185">Reference proteome</keyword>
<evidence type="ECO:0000313" key="11">
    <source>
        <dbReference type="EMBL" id="ASU35144.1"/>
    </source>
</evidence>
<comment type="subunit">
    <text evidence="6">Homotetramer.</text>
</comment>
<dbReference type="GO" id="GO:0006054">
    <property type="term" value="P:N-acetylneuraminate metabolic process"/>
    <property type="evidence" value="ECO:0007669"/>
    <property type="project" value="UniProtKB-UniPathway"/>
</dbReference>